<proteinExistence type="predicted"/>
<gene>
    <name evidence="1" type="ORF">FHS60_000903</name>
</gene>
<organism evidence="1 2">
    <name type="scientific">Alloprevotella rava</name>
    <dbReference type="NCBI Taxonomy" id="671218"/>
    <lineage>
        <taxon>Bacteria</taxon>
        <taxon>Pseudomonadati</taxon>
        <taxon>Bacteroidota</taxon>
        <taxon>Bacteroidia</taxon>
        <taxon>Bacteroidales</taxon>
        <taxon>Prevotellaceae</taxon>
        <taxon>Alloprevotella</taxon>
    </lineage>
</organism>
<dbReference type="EMBL" id="JACICA010000003">
    <property type="protein sequence ID" value="MBB3702445.1"/>
    <property type="molecule type" value="Genomic_DNA"/>
</dbReference>
<dbReference type="Proteomes" id="UP000541425">
    <property type="component" value="Unassembled WGS sequence"/>
</dbReference>
<sequence>MYQLIVKRIYAPVELTDGYRILTDKLWPRGMAKEKAAIDYWAKQISPTTSLRQWFNHQPERFPDFSEQYTAELNANPEAPAFVELCHEQLLQHNVTLLYGAKDEQHNHAIVLCDWLKKRL</sequence>
<dbReference type="Pfam" id="PF22752">
    <property type="entry name" value="DUF488-N3i"/>
    <property type="match status" value="1"/>
</dbReference>
<dbReference type="PANTHER" id="PTHR36849:SF1">
    <property type="entry name" value="CYTOPLASMIC PROTEIN"/>
    <property type="match status" value="1"/>
</dbReference>
<name>A0A7W5Y1C0_9BACT</name>
<evidence type="ECO:0000313" key="2">
    <source>
        <dbReference type="Proteomes" id="UP000541425"/>
    </source>
</evidence>
<dbReference type="PANTHER" id="PTHR36849">
    <property type="entry name" value="CYTOPLASMIC PROTEIN-RELATED"/>
    <property type="match status" value="1"/>
</dbReference>
<accession>A0A7W5Y1C0</accession>
<dbReference type="InterPro" id="IPR052552">
    <property type="entry name" value="YeaO-like"/>
</dbReference>
<protein>
    <submittedName>
        <fullName evidence="1">Uncharacterized protein YeaO (DUF488 family)</fullName>
    </submittedName>
</protein>
<comment type="caution">
    <text evidence="1">The sequence shown here is derived from an EMBL/GenBank/DDBJ whole genome shotgun (WGS) entry which is preliminary data.</text>
</comment>
<evidence type="ECO:0000313" key="1">
    <source>
        <dbReference type="EMBL" id="MBB3702445.1"/>
    </source>
</evidence>
<reference evidence="1 2" key="1">
    <citation type="submission" date="2020-08" db="EMBL/GenBank/DDBJ databases">
        <title>Genomic Encyclopedia of Type Strains, Phase IV (KMG-IV): sequencing the most valuable type-strain genomes for metagenomic binning, comparative biology and taxonomic classification.</title>
        <authorList>
            <person name="Goeker M."/>
        </authorList>
    </citation>
    <scope>NUCLEOTIDE SEQUENCE [LARGE SCALE GENOMIC DNA]</scope>
    <source>
        <strain evidence="1 2">DSM 22548</strain>
    </source>
</reference>
<dbReference type="RefSeq" id="WP_183695445.1">
    <property type="nucleotide sequence ID" value="NZ_JACICA010000003.1"/>
</dbReference>
<dbReference type="AlphaFoldDB" id="A0A7W5Y1C0"/>